<dbReference type="PeptideAtlas" id="B5BM45"/>
<feature type="chain" id="PRO_5002830306" evidence="1">
    <location>
        <begin position="20"/>
        <end position="184"/>
    </location>
</feature>
<dbReference type="AGR" id="WB:WBGene00086569"/>
<dbReference type="Bgee" id="WBGene00086569">
    <property type="expression patterns" value="Expressed in larva and 1 other cell type or tissue"/>
</dbReference>
<dbReference type="OrthoDB" id="5824141at2759"/>
<feature type="signal peptide" evidence="1">
    <location>
        <begin position="1"/>
        <end position="19"/>
    </location>
</feature>
<dbReference type="FunCoup" id="B5BM45">
    <property type="interactions" value="375"/>
</dbReference>
<sequence length="184" mass="20791">MRFYSILSIFLICLNENSAFFIPPSNFEKCGFEDSLGIILCIVPVTSLFEGNINLANMTRARGIRIVDECRNATTCIAQFPCATNVQLDKVFGLLCDAFSYFSTDFAPCQKKILAQMPPCMRKAEKTLLKSDSIDHPCELISKHKPCLESEITNICGEEYWKPLDNTLNKLQKYAQIKCPNLDN</sequence>
<dbReference type="eggNOG" id="ENOG502THNM">
    <property type="taxonomic scope" value="Eukaryota"/>
</dbReference>
<dbReference type="InParanoid" id="B5BM45"/>
<evidence type="ECO:0007829" key="6">
    <source>
        <dbReference type="PeptideAtlas" id="B5BM45"/>
    </source>
</evidence>
<keyword evidence="6" id="KW-1267">Proteomics identification</keyword>
<dbReference type="AlphaFoldDB" id="B5BM45"/>
<evidence type="ECO:0000313" key="4">
    <source>
        <dbReference type="Proteomes" id="UP000001940"/>
    </source>
</evidence>
<dbReference type="PaxDb" id="6239-F38A6.5"/>
<accession>B5BM45</accession>
<evidence type="ECO:0000256" key="1">
    <source>
        <dbReference type="SAM" id="SignalP"/>
    </source>
</evidence>
<reference evidence="3 4" key="1">
    <citation type="journal article" date="1998" name="Science">
        <title>Genome sequence of the nematode C. elegans: a platform for investigating biology.</title>
        <authorList>
            <consortium name="The C. elegans sequencing consortium"/>
            <person name="Sulson J.E."/>
            <person name="Waterston R."/>
        </authorList>
    </citation>
    <scope>NUCLEOTIDE SEQUENCE [LARGE SCALE GENOMIC DNA]</scope>
    <source>
        <strain evidence="3 4">Bristol N2</strain>
    </source>
</reference>
<dbReference type="EMBL" id="BX284605">
    <property type="protein sequence ID" value="CAR31489.1"/>
    <property type="molecule type" value="Genomic_DNA"/>
</dbReference>
<keyword evidence="1" id="KW-0732">Signal</keyword>
<dbReference type="PANTHER" id="PTHR21453:SF11">
    <property type="entry name" value="DUF19 DOMAIN-CONTAINING PROTEIN"/>
    <property type="match status" value="1"/>
</dbReference>
<dbReference type="HOGENOM" id="CLU_1469518_0_0_1"/>
<dbReference type="CTD" id="7040128"/>
<dbReference type="InterPro" id="IPR016638">
    <property type="entry name" value="UPF0376"/>
</dbReference>
<keyword evidence="4" id="KW-1185">Reference proteome</keyword>
<dbReference type="GeneID" id="7040128"/>
<dbReference type="RefSeq" id="NP_001129896.1">
    <property type="nucleotide sequence ID" value="NM_001136424.1"/>
</dbReference>
<dbReference type="Pfam" id="PF01579">
    <property type="entry name" value="DUF19"/>
    <property type="match status" value="1"/>
</dbReference>
<dbReference type="PANTHER" id="PTHR21453">
    <property type="entry name" value="DUF19 DOMAIN-CONTAINING PROTEIN-RELATED-RELATED"/>
    <property type="match status" value="1"/>
</dbReference>
<dbReference type="PhylomeDB" id="B5BM45"/>
<dbReference type="OMA" id="AQMPPCM"/>
<name>B5BM45_CAEEL</name>
<protein>
    <submittedName>
        <fullName evidence="3">T20D4.11-like domain-containing protein</fullName>
    </submittedName>
</protein>
<dbReference type="Proteomes" id="UP000001940">
    <property type="component" value="Chromosome V"/>
</dbReference>
<evidence type="ECO:0000259" key="2">
    <source>
        <dbReference type="Pfam" id="PF01579"/>
    </source>
</evidence>
<gene>
    <name evidence="3" type="ORF">CELE_F38A6.5</name>
    <name evidence="3 5" type="ORF">F38A6.5</name>
</gene>
<proteinExistence type="evidence at protein level"/>
<dbReference type="WormBase" id="F38A6.5">
    <property type="protein sequence ID" value="CE42915"/>
    <property type="gene ID" value="WBGene00086569"/>
</dbReference>
<feature type="domain" description="T20D4.11-like" evidence="2">
    <location>
        <begin position="30"/>
        <end position="179"/>
    </location>
</feature>
<evidence type="ECO:0000313" key="5">
    <source>
        <dbReference type="WormBase" id="F38A6.5"/>
    </source>
</evidence>
<dbReference type="PIRSF" id="PIRSF015697">
    <property type="entry name" value="UCP015697"/>
    <property type="match status" value="1"/>
</dbReference>
<dbReference type="KEGG" id="cel:CELE_F38A6.5"/>
<dbReference type="InterPro" id="IPR002542">
    <property type="entry name" value="T20D4.11-like_dom"/>
</dbReference>
<organism evidence="3 4">
    <name type="scientific">Caenorhabditis elegans</name>
    <dbReference type="NCBI Taxonomy" id="6239"/>
    <lineage>
        <taxon>Eukaryota</taxon>
        <taxon>Metazoa</taxon>
        <taxon>Ecdysozoa</taxon>
        <taxon>Nematoda</taxon>
        <taxon>Chromadorea</taxon>
        <taxon>Rhabditida</taxon>
        <taxon>Rhabditina</taxon>
        <taxon>Rhabditomorpha</taxon>
        <taxon>Rhabditoidea</taxon>
        <taxon>Rhabditidae</taxon>
        <taxon>Peloderinae</taxon>
        <taxon>Caenorhabditis</taxon>
    </lineage>
</organism>
<evidence type="ECO:0000313" key="3">
    <source>
        <dbReference type="EMBL" id="CAR31489.1"/>
    </source>
</evidence>